<dbReference type="RefSeq" id="WP_183602249.1">
    <property type="nucleotide sequence ID" value="NZ_JACHXK010000011.1"/>
</dbReference>
<keyword evidence="1" id="KW-0472">Membrane</keyword>
<dbReference type="Proteomes" id="UP000570361">
    <property type="component" value="Unassembled WGS sequence"/>
</dbReference>
<evidence type="ECO:0000313" key="2">
    <source>
        <dbReference type="EMBL" id="MBB3112203.1"/>
    </source>
</evidence>
<keyword evidence="3" id="KW-1185">Reference proteome</keyword>
<gene>
    <name evidence="2" type="ORF">FHS18_004289</name>
</gene>
<reference evidence="2 3" key="1">
    <citation type="submission" date="2020-08" db="EMBL/GenBank/DDBJ databases">
        <title>Genomic Encyclopedia of Type Strains, Phase III (KMG-III): the genomes of soil and plant-associated and newly described type strains.</title>
        <authorList>
            <person name="Whitman W."/>
        </authorList>
    </citation>
    <scope>NUCLEOTIDE SEQUENCE [LARGE SCALE GENOMIC DNA]</scope>
    <source>
        <strain evidence="2 3">CECT 5862</strain>
    </source>
</reference>
<keyword evidence="1" id="KW-1133">Transmembrane helix</keyword>
<keyword evidence="1" id="KW-0812">Transmembrane</keyword>
<proteinExistence type="predicted"/>
<organism evidence="2 3">
    <name type="scientific">Paenibacillus phyllosphaerae</name>
    <dbReference type="NCBI Taxonomy" id="274593"/>
    <lineage>
        <taxon>Bacteria</taxon>
        <taxon>Bacillati</taxon>
        <taxon>Bacillota</taxon>
        <taxon>Bacilli</taxon>
        <taxon>Bacillales</taxon>
        <taxon>Paenibacillaceae</taxon>
        <taxon>Paenibacillus</taxon>
    </lineage>
</organism>
<evidence type="ECO:0000313" key="3">
    <source>
        <dbReference type="Proteomes" id="UP000570361"/>
    </source>
</evidence>
<protein>
    <submittedName>
        <fullName evidence="2">Uncharacterized protein</fullName>
    </submittedName>
</protein>
<evidence type="ECO:0000256" key="1">
    <source>
        <dbReference type="SAM" id="Phobius"/>
    </source>
</evidence>
<sequence length="67" mass="7744">MLSVKLMLSGIFLILLQIFISGEYVVTFFVEPVPIMPLFSVLLFVSGLIVRERFPKKKRDTELEVQK</sequence>
<feature type="transmembrane region" description="Helical" evidence="1">
    <location>
        <begin position="32"/>
        <end position="50"/>
    </location>
</feature>
<dbReference type="EMBL" id="JACHXK010000011">
    <property type="protein sequence ID" value="MBB3112203.1"/>
    <property type="molecule type" value="Genomic_DNA"/>
</dbReference>
<accession>A0A7W5B0J8</accession>
<dbReference type="AlphaFoldDB" id="A0A7W5B0J8"/>
<name>A0A7W5B0J8_9BACL</name>
<comment type="caution">
    <text evidence="2">The sequence shown here is derived from an EMBL/GenBank/DDBJ whole genome shotgun (WGS) entry which is preliminary data.</text>
</comment>